<evidence type="ECO:0000313" key="2">
    <source>
        <dbReference type="Proteomes" id="UP000184310"/>
    </source>
</evidence>
<reference evidence="1 2" key="1">
    <citation type="submission" date="2016-11" db="EMBL/GenBank/DDBJ databases">
        <authorList>
            <person name="Jaros S."/>
            <person name="Januszkiewicz K."/>
            <person name="Wedrychowicz H."/>
        </authorList>
    </citation>
    <scope>NUCLEOTIDE SEQUENCE [LARGE SCALE GENOMIC DNA]</scope>
    <source>
        <strain evidence="1 2">DSM 21758</strain>
    </source>
</reference>
<proteinExistence type="predicted"/>
<dbReference type="CDD" id="cd14254">
    <property type="entry name" value="Dockerin_II"/>
    <property type="match status" value="1"/>
</dbReference>
<keyword evidence="2" id="KW-1185">Reference proteome</keyword>
<dbReference type="EMBL" id="FQZB01000013">
    <property type="protein sequence ID" value="SHK07135.1"/>
    <property type="molecule type" value="Genomic_DNA"/>
</dbReference>
<dbReference type="Gene3D" id="1.10.1330.10">
    <property type="entry name" value="Dockerin domain"/>
    <property type="match status" value="1"/>
</dbReference>
<name>A0A1M6PGQ4_9CLOT</name>
<dbReference type="PROSITE" id="PS00018">
    <property type="entry name" value="EF_HAND_1"/>
    <property type="match status" value="1"/>
</dbReference>
<dbReference type="Pfam" id="PF00404">
    <property type="entry name" value="Dockerin_1"/>
    <property type="match status" value="1"/>
</dbReference>
<dbReference type="AlphaFoldDB" id="A0A1M6PGQ4"/>
<sequence length="593" mass="68692">MKKKIIGLISIVFFVVSILVNENILIASSTTRNQEISAKEETLQKTTVINRENVLKENKGTSDKAETSSFTISLDTKTSYEVTNTISQTLTIKRKSDYLNDYRYEYIEYDEEGNIVNSGNNRYEDLEISPNKKVRISATNEKCELYIPNELMKSTKKVDSPTFQQLYIEKGETYEFVNKNNNGKELRFKNDWGWRTGLIYSIIYYNKYNDVEKMEYSSVGDIVIGEGKKVKLTVESGAEPMLVHIPYEFKDCYKKVSIPNFTSFIAEKGETYEFTNEFCDNIEIIPTSSGEKCSYDYISYDEYGDIRHMGYNEDRSIYVSKYDKTKVTFESKAIIHVPYEFKDSYKKVSTPTFEKINLTSDSSYLITNYDKEKIEILSSTKLGGDETLDYIYYNESGGEYYFRQQYDNYKIYKNQKMKVSLGSGKSATLYLPYEFRDKYKKIQTPIFFKETVTSEKAYEIKNSTNSKISIFNDAFQSGAKFNIVTYKDEVKVWDYEKCEFNSISLNPGERAVINVLGRKSINFYVPYELKMPQSADKIEDINGDGKVDILDLEAVADCYGFNDISNEFKERCDLTGDKIIDIYDIVSVARKIK</sequence>
<dbReference type="InterPro" id="IPR018247">
    <property type="entry name" value="EF_Hand_1_Ca_BS"/>
</dbReference>
<dbReference type="InterPro" id="IPR002105">
    <property type="entry name" value="Dockerin_1_rpt"/>
</dbReference>
<dbReference type="STRING" id="1121302.SAMN02745163_03152"/>
<gene>
    <name evidence="1" type="ORF">SAMN02745163_03152</name>
</gene>
<dbReference type="InterPro" id="IPR036439">
    <property type="entry name" value="Dockerin_dom_sf"/>
</dbReference>
<dbReference type="GO" id="GO:0000272">
    <property type="term" value="P:polysaccharide catabolic process"/>
    <property type="evidence" value="ECO:0007669"/>
    <property type="project" value="InterPro"/>
</dbReference>
<evidence type="ECO:0000313" key="1">
    <source>
        <dbReference type="EMBL" id="SHK07135.1"/>
    </source>
</evidence>
<dbReference type="SUPFAM" id="SSF63446">
    <property type="entry name" value="Type I dockerin domain"/>
    <property type="match status" value="1"/>
</dbReference>
<accession>A0A1M6PGQ4</accession>
<organism evidence="1 2">
    <name type="scientific">Clostridium cavendishii DSM 21758</name>
    <dbReference type="NCBI Taxonomy" id="1121302"/>
    <lineage>
        <taxon>Bacteria</taxon>
        <taxon>Bacillati</taxon>
        <taxon>Bacillota</taxon>
        <taxon>Clostridia</taxon>
        <taxon>Eubacteriales</taxon>
        <taxon>Clostridiaceae</taxon>
        <taxon>Clostridium</taxon>
    </lineage>
</organism>
<protein>
    <recommendedName>
        <fullName evidence="3">Dockerin domain-containing protein</fullName>
    </recommendedName>
</protein>
<dbReference type="OrthoDB" id="46834at2"/>
<evidence type="ECO:0008006" key="3">
    <source>
        <dbReference type="Google" id="ProtNLM"/>
    </source>
</evidence>
<dbReference type="RefSeq" id="WP_072989894.1">
    <property type="nucleotide sequence ID" value="NZ_FQZB01000013.1"/>
</dbReference>
<dbReference type="Proteomes" id="UP000184310">
    <property type="component" value="Unassembled WGS sequence"/>
</dbReference>
<dbReference type="GO" id="GO:0004553">
    <property type="term" value="F:hydrolase activity, hydrolyzing O-glycosyl compounds"/>
    <property type="evidence" value="ECO:0007669"/>
    <property type="project" value="InterPro"/>
</dbReference>